<dbReference type="AlphaFoldDB" id="H1LIR0"/>
<dbReference type="HOGENOM" id="CLU_3271894_0_0_9"/>
<organism evidence="1 2">
    <name type="scientific">Lentilactobacillus kisonensis F0435</name>
    <dbReference type="NCBI Taxonomy" id="797516"/>
    <lineage>
        <taxon>Bacteria</taxon>
        <taxon>Bacillati</taxon>
        <taxon>Bacillota</taxon>
        <taxon>Bacilli</taxon>
        <taxon>Lactobacillales</taxon>
        <taxon>Lactobacillaceae</taxon>
        <taxon>Lentilactobacillus</taxon>
    </lineage>
</organism>
<name>H1LIR0_9LACO</name>
<evidence type="ECO:0000313" key="2">
    <source>
        <dbReference type="Proteomes" id="UP000005025"/>
    </source>
</evidence>
<dbReference type="EMBL" id="AGRJ01000219">
    <property type="protein sequence ID" value="EHO49539.1"/>
    <property type="molecule type" value="Genomic_DNA"/>
</dbReference>
<comment type="caution">
    <text evidence="1">The sequence shown here is derived from an EMBL/GenBank/DDBJ whole genome shotgun (WGS) entry which is preliminary data.</text>
</comment>
<gene>
    <name evidence="1" type="ORF">HMPREF9104_02501</name>
</gene>
<reference evidence="1 2" key="1">
    <citation type="submission" date="2011-09" db="EMBL/GenBank/DDBJ databases">
        <authorList>
            <person name="Weinstock G."/>
            <person name="Sodergren E."/>
            <person name="Clifton S."/>
            <person name="Fulton L."/>
            <person name="Fulton B."/>
            <person name="Courtney L."/>
            <person name="Fronick C."/>
            <person name="Harrison M."/>
            <person name="Strong C."/>
            <person name="Farmer C."/>
            <person name="Delahaunty K."/>
            <person name="Markovic C."/>
            <person name="Hall O."/>
            <person name="Minx P."/>
            <person name="Tomlinson C."/>
            <person name="Mitreva M."/>
            <person name="Hou S."/>
            <person name="Chen J."/>
            <person name="Wollam A."/>
            <person name="Pepin K.H."/>
            <person name="Johnson M."/>
            <person name="Bhonagiri V."/>
            <person name="Zhang X."/>
            <person name="Suruliraj S."/>
            <person name="Warren W."/>
            <person name="Chinwalla A."/>
            <person name="Mardis E.R."/>
            <person name="Wilson R.K."/>
        </authorList>
    </citation>
    <scope>NUCLEOTIDE SEQUENCE [LARGE SCALE GENOMIC DNA]</scope>
    <source>
        <strain evidence="1 2">F0435</strain>
    </source>
</reference>
<dbReference type="Proteomes" id="UP000005025">
    <property type="component" value="Unassembled WGS sequence"/>
</dbReference>
<proteinExistence type="predicted"/>
<accession>H1LIR0</accession>
<protein>
    <submittedName>
        <fullName evidence="1">Uncharacterized protein</fullName>
    </submittedName>
</protein>
<dbReference type="STRING" id="797516.HMPREF9104_02501"/>
<evidence type="ECO:0000313" key="1">
    <source>
        <dbReference type="EMBL" id="EHO49539.1"/>
    </source>
</evidence>
<sequence length="41" mass="4980">MMSLIIWINIGKHMYFEWNFILGNSFFMTVLLKKQENLWAA</sequence>